<dbReference type="GO" id="GO:0005524">
    <property type="term" value="F:ATP binding"/>
    <property type="evidence" value="ECO:0007669"/>
    <property type="project" value="UniProtKB-KW"/>
</dbReference>
<dbReference type="PROSITE" id="PS50893">
    <property type="entry name" value="ABC_TRANSPORTER_2"/>
    <property type="match status" value="1"/>
</dbReference>
<proteinExistence type="predicted"/>
<dbReference type="SMART" id="SM00382">
    <property type="entry name" value="AAA"/>
    <property type="match status" value="1"/>
</dbReference>
<evidence type="ECO:0000256" key="3">
    <source>
        <dbReference type="ARBA" id="ARBA00022840"/>
    </source>
</evidence>
<dbReference type="EMBL" id="LT629711">
    <property type="protein sequence ID" value="SDP51028.1"/>
    <property type="molecule type" value="Genomic_DNA"/>
</dbReference>
<evidence type="ECO:0000259" key="4">
    <source>
        <dbReference type="PROSITE" id="PS50893"/>
    </source>
</evidence>
<evidence type="ECO:0000313" key="6">
    <source>
        <dbReference type="Proteomes" id="UP000199077"/>
    </source>
</evidence>
<dbReference type="PANTHER" id="PTHR42781">
    <property type="entry name" value="SPERMIDINE/PUTRESCINE IMPORT ATP-BINDING PROTEIN POTA"/>
    <property type="match status" value="1"/>
</dbReference>
<dbReference type="GO" id="GO:0016887">
    <property type="term" value="F:ATP hydrolysis activity"/>
    <property type="evidence" value="ECO:0007669"/>
    <property type="project" value="InterPro"/>
</dbReference>
<dbReference type="SUPFAM" id="SSF50331">
    <property type="entry name" value="MOP-like"/>
    <property type="match status" value="1"/>
</dbReference>
<dbReference type="STRING" id="443156.SAMN04489867_2709"/>
<keyword evidence="3 5" id="KW-0067">ATP-binding</keyword>
<dbReference type="Gene3D" id="2.40.50.100">
    <property type="match status" value="1"/>
</dbReference>
<dbReference type="GO" id="GO:0043190">
    <property type="term" value="C:ATP-binding cassette (ABC) transporter complex"/>
    <property type="evidence" value="ECO:0007669"/>
    <property type="project" value="InterPro"/>
</dbReference>
<dbReference type="InterPro" id="IPR008995">
    <property type="entry name" value="Mo/tungstate-bd_C_term_dom"/>
</dbReference>
<gene>
    <name evidence="5" type="ORF">SAMN04489867_2709</name>
</gene>
<dbReference type="InterPro" id="IPR017871">
    <property type="entry name" value="ABC_transporter-like_CS"/>
</dbReference>
<dbReference type="FunFam" id="3.40.50.300:FF:000133">
    <property type="entry name" value="Spermidine/putrescine import ATP-binding protein PotA"/>
    <property type="match status" value="1"/>
</dbReference>
<dbReference type="Pfam" id="PF00005">
    <property type="entry name" value="ABC_tran"/>
    <property type="match status" value="1"/>
</dbReference>
<sequence length="352" mass="37874">MVAAVVLSSLRKEFGGAPPVVAVDDVDLTIRDGEFFSMLGPSGSGKTTVLRMIAGFETPTSGTVQLGGEDVTTRPPYARDVNTVFQDYALFPHMSVLENVEYGLRVKKVARAERRRRAMESLEQVRLPELGSRRPGQLSGGQRQRVALARALVNQPRVLLLDEPLGALDLKLREQMQVELKAIQRDVGITFLFVTHDQEEALTLSDRIAVFNAGRVEQVGTAREIYEQPATQFVAGFVGTSNLLTGPGAVALVGSEGTYGIRPEKLLVHARGAARDSAARRAAGRLVEVVYAGPVTRYVVDLDAGPRLVALQQNGSGGPELERGTEVELEWDPSHVITVPSAPASAAADGSR</sequence>
<dbReference type="PANTHER" id="PTHR42781:SF4">
    <property type="entry name" value="SPERMIDINE_PUTRESCINE IMPORT ATP-BINDING PROTEIN POTA"/>
    <property type="match status" value="1"/>
</dbReference>
<reference evidence="6" key="1">
    <citation type="submission" date="2016-10" db="EMBL/GenBank/DDBJ databases">
        <authorList>
            <person name="Varghese N."/>
            <person name="Submissions S."/>
        </authorList>
    </citation>
    <scope>NUCLEOTIDE SEQUENCE [LARGE SCALE GENOMIC DNA]</scope>
    <source>
        <strain evidence="6">DSM 22329</strain>
    </source>
</reference>
<name>A0A1H0TBQ5_9MICO</name>
<evidence type="ECO:0000313" key="5">
    <source>
        <dbReference type="EMBL" id="SDP51028.1"/>
    </source>
</evidence>
<feature type="domain" description="ABC transporter" evidence="4">
    <location>
        <begin position="5"/>
        <end position="238"/>
    </location>
</feature>
<dbReference type="AlphaFoldDB" id="A0A1H0TBQ5"/>
<evidence type="ECO:0000256" key="2">
    <source>
        <dbReference type="ARBA" id="ARBA00022741"/>
    </source>
</evidence>
<dbReference type="GO" id="GO:0022857">
    <property type="term" value="F:transmembrane transporter activity"/>
    <property type="evidence" value="ECO:0007669"/>
    <property type="project" value="InterPro"/>
</dbReference>
<evidence type="ECO:0000256" key="1">
    <source>
        <dbReference type="ARBA" id="ARBA00022448"/>
    </source>
</evidence>
<dbReference type="Proteomes" id="UP000199077">
    <property type="component" value="Chromosome I"/>
</dbReference>
<dbReference type="InterPro" id="IPR050093">
    <property type="entry name" value="ABC_SmlMolc_Importer"/>
</dbReference>
<dbReference type="OrthoDB" id="9802264at2"/>
<keyword evidence="1" id="KW-0813">Transport</keyword>
<dbReference type="Pfam" id="PF08402">
    <property type="entry name" value="TOBE_2"/>
    <property type="match status" value="1"/>
</dbReference>
<dbReference type="RefSeq" id="WP_091786441.1">
    <property type="nucleotide sequence ID" value="NZ_LT629711.1"/>
</dbReference>
<dbReference type="InterPro" id="IPR003593">
    <property type="entry name" value="AAA+_ATPase"/>
</dbReference>
<dbReference type="PROSITE" id="PS00211">
    <property type="entry name" value="ABC_TRANSPORTER_1"/>
    <property type="match status" value="1"/>
</dbReference>
<keyword evidence="6" id="KW-1185">Reference proteome</keyword>
<organism evidence="5 6">
    <name type="scientific">Pedococcus dokdonensis</name>
    <dbReference type="NCBI Taxonomy" id="443156"/>
    <lineage>
        <taxon>Bacteria</taxon>
        <taxon>Bacillati</taxon>
        <taxon>Actinomycetota</taxon>
        <taxon>Actinomycetes</taxon>
        <taxon>Micrococcales</taxon>
        <taxon>Intrasporangiaceae</taxon>
        <taxon>Pedococcus</taxon>
    </lineage>
</organism>
<dbReference type="InterPro" id="IPR003439">
    <property type="entry name" value="ABC_transporter-like_ATP-bd"/>
</dbReference>
<protein>
    <submittedName>
        <fullName evidence="5">Putative spermidine/putrescine transport system ATP-binding protein</fullName>
    </submittedName>
</protein>
<keyword evidence="2" id="KW-0547">Nucleotide-binding</keyword>
<dbReference type="InterPro" id="IPR013611">
    <property type="entry name" value="Transp-assoc_OB_typ2"/>
</dbReference>
<accession>A0A1H0TBQ5</accession>
<dbReference type="Gene3D" id="3.40.50.300">
    <property type="entry name" value="P-loop containing nucleotide triphosphate hydrolases"/>
    <property type="match status" value="1"/>
</dbReference>
<dbReference type="SUPFAM" id="SSF52540">
    <property type="entry name" value="P-loop containing nucleoside triphosphate hydrolases"/>
    <property type="match status" value="1"/>
</dbReference>
<dbReference type="InterPro" id="IPR027417">
    <property type="entry name" value="P-loop_NTPase"/>
</dbReference>